<dbReference type="AlphaFoldDB" id="A0A5B7YJV4"/>
<name>A0A5B7YJV4_9ALTE</name>
<dbReference type="KEGG" id="salk:FBQ74_16365"/>
<dbReference type="RefSeq" id="WP_139757680.1">
    <property type="nucleotide sequence ID" value="NZ_CP039852.1"/>
</dbReference>
<keyword evidence="2" id="KW-0472">Membrane</keyword>
<evidence type="ECO:0000256" key="2">
    <source>
        <dbReference type="SAM" id="Phobius"/>
    </source>
</evidence>
<dbReference type="Pfam" id="PF04186">
    <property type="entry name" value="FxsA"/>
    <property type="match status" value="1"/>
</dbReference>
<feature type="compositionally biased region" description="Polar residues" evidence="1">
    <location>
        <begin position="125"/>
        <end position="136"/>
    </location>
</feature>
<dbReference type="InterPro" id="IPR007313">
    <property type="entry name" value="FxsA"/>
</dbReference>
<dbReference type="PANTHER" id="PTHR35335:SF1">
    <property type="entry name" value="UPF0716 PROTEIN FXSA"/>
    <property type="match status" value="1"/>
</dbReference>
<gene>
    <name evidence="3" type="ORF">FBQ74_16365</name>
</gene>
<feature type="transmembrane region" description="Helical" evidence="2">
    <location>
        <begin position="29"/>
        <end position="46"/>
    </location>
</feature>
<dbReference type="PANTHER" id="PTHR35335">
    <property type="entry name" value="UPF0716 PROTEIN FXSA"/>
    <property type="match status" value="1"/>
</dbReference>
<dbReference type="GO" id="GO:0016020">
    <property type="term" value="C:membrane"/>
    <property type="evidence" value="ECO:0007669"/>
    <property type="project" value="InterPro"/>
</dbReference>
<proteinExistence type="predicted"/>
<reference evidence="3 4" key="1">
    <citation type="submission" date="2019-04" db="EMBL/GenBank/DDBJ databases">
        <title>Salinimonas iocasae sp. nov., a halophilic bacterium isolated from the outer tube casing of tubeworms in Okinawa Trough.</title>
        <authorList>
            <person name="Zhang H."/>
            <person name="Wang H."/>
            <person name="Li C."/>
        </authorList>
    </citation>
    <scope>NUCLEOTIDE SEQUENCE [LARGE SCALE GENOMIC DNA]</scope>
    <source>
        <strain evidence="3 4">KX18D6</strain>
    </source>
</reference>
<dbReference type="EMBL" id="CP039852">
    <property type="protein sequence ID" value="QCZ94949.1"/>
    <property type="molecule type" value="Genomic_DNA"/>
</dbReference>
<dbReference type="Proteomes" id="UP000304912">
    <property type="component" value="Chromosome"/>
</dbReference>
<keyword evidence="4" id="KW-1185">Reference proteome</keyword>
<keyword evidence="2" id="KW-0812">Transmembrane</keyword>
<organism evidence="3 4">
    <name type="scientific">Salinimonas iocasae</name>
    <dbReference type="NCBI Taxonomy" id="2572577"/>
    <lineage>
        <taxon>Bacteria</taxon>
        <taxon>Pseudomonadati</taxon>
        <taxon>Pseudomonadota</taxon>
        <taxon>Gammaproteobacteria</taxon>
        <taxon>Alteromonadales</taxon>
        <taxon>Alteromonadaceae</taxon>
        <taxon>Alteromonas/Salinimonas group</taxon>
        <taxon>Salinimonas</taxon>
    </lineage>
</organism>
<evidence type="ECO:0000256" key="1">
    <source>
        <dbReference type="SAM" id="MobiDB-lite"/>
    </source>
</evidence>
<feature type="compositionally biased region" description="Basic and acidic residues" evidence="1">
    <location>
        <begin position="155"/>
        <end position="168"/>
    </location>
</feature>
<dbReference type="NCBIfam" id="NF008528">
    <property type="entry name" value="PRK11463.1-2"/>
    <property type="match status" value="1"/>
</dbReference>
<protein>
    <submittedName>
        <fullName evidence="3">FxsA family protein</fullName>
    </submittedName>
</protein>
<dbReference type="OrthoDB" id="9792788at2"/>
<feature type="region of interest" description="Disordered" evidence="1">
    <location>
        <begin position="125"/>
        <end position="168"/>
    </location>
</feature>
<sequence length="168" mass="18430">MRVLFLMFAIMPIIEIALLVQVGGIIGGWNTIALVILTALIGSYMVRREGLATLQTAQSKMQRNEIPGNEIVQGLMLVIAGVLLVTPGFVTDILGLLFVMPGSRHYLARNISKHMKARVVTSSTFTSGQSPFSQHSDPFKGPAKDENGDIIEGEYTDKSENDENNRLR</sequence>
<feature type="transmembrane region" description="Helical" evidence="2">
    <location>
        <begin position="66"/>
        <end position="83"/>
    </location>
</feature>
<keyword evidence="2" id="KW-1133">Transmembrane helix</keyword>
<evidence type="ECO:0000313" key="4">
    <source>
        <dbReference type="Proteomes" id="UP000304912"/>
    </source>
</evidence>
<evidence type="ECO:0000313" key="3">
    <source>
        <dbReference type="EMBL" id="QCZ94949.1"/>
    </source>
</evidence>
<accession>A0A5B7YJV4</accession>